<feature type="region of interest" description="Disordered" evidence="1">
    <location>
        <begin position="354"/>
        <end position="380"/>
    </location>
</feature>
<feature type="compositionally biased region" description="Basic residues" evidence="1">
    <location>
        <begin position="209"/>
        <end position="220"/>
    </location>
</feature>
<evidence type="ECO:0000256" key="1">
    <source>
        <dbReference type="SAM" id="MobiDB-lite"/>
    </source>
</evidence>
<feature type="region of interest" description="Disordered" evidence="1">
    <location>
        <begin position="1"/>
        <end position="136"/>
    </location>
</feature>
<evidence type="ECO:0000313" key="2">
    <source>
        <dbReference type="EMBL" id="KAK6163722.1"/>
    </source>
</evidence>
<dbReference type="PANTHER" id="PTHR34660:SF3">
    <property type="entry name" value="RRM DOMAIN-CONTAINING PROTEIN"/>
    <property type="match status" value="1"/>
</dbReference>
<evidence type="ECO:0000313" key="3">
    <source>
        <dbReference type="Proteomes" id="UP001318860"/>
    </source>
</evidence>
<dbReference type="EMBL" id="JABTTQ020000001">
    <property type="protein sequence ID" value="KAK6163722.1"/>
    <property type="molecule type" value="Genomic_DNA"/>
</dbReference>
<dbReference type="PANTHER" id="PTHR34660">
    <property type="entry name" value="MYB-LIKE PROTEIN X"/>
    <property type="match status" value="1"/>
</dbReference>
<comment type="caution">
    <text evidence="2">The sequence shown here is derived from an EMBL/GenBank/DDBJ whole genome shotgun (WGS) entry which is preliminary data.</text>
</comment>
<feature type="compositionally biased region" description="Polar residues" evidence="1">
    <location>
        <begin position="105"/>
        <end position="114"/>
    </location>
</feature>
<reference evidence="2 3" key="1">
    <citation type="journal article" date="2021" name="Comput. Struct. Biotechnol. J.">
        <title>De novo genome assembly of the potent medicinal plant Rehmannia glutinosa using nanopore technology.</title>
        <authorList>
            <person name="Ma L."/>
            <person name="Dong C."/>
            <person name="Song C."/>
            <person name="Wang X."/>
            <person name="Zheng X."/>
            <person name="Niu Y."/>
            <person name="Chen S."/>
            <person name="Feng W."/>
        </authorList>
    </citation>
    <scope>NUCLEOTIDE SEQUENCE [LARGE SCALE GENOMIC DNA]</scope>
    <source>
        <strain evidence="2">DH-2019</strain>
    </source>
</reference>
<feature type="region of interest" description="Disordered" evidence="1">
    <location>
        <begin position="203"/>
        <end position="234"/>
    </location>
</feature>
<accession>A0ABR0XWW8</accession>
<proteinExistence type="predicted"/>
<feature type="compositionally biased region" description="Basic and acidic residues" evidence="1">
    <location>
        <begin position="14"/>
        <end position="39"/>
    </location>
</feature>
<name>A0ABR0XWW8_REHGL</name>
<gene>
    <name evidence="2" type="ORF">DH2020_000586</name>
</gene>
<feature type="compositionally biased region" description="Basic residues" evidence="1">
    <location>
        <begin position="40"/>
        <end position="56"/>
    </location>
</feature>
<keyword evidence="3" id="KW-1185">Reference proteome</keyword>
<sequence>MLQTLYQKKHKDKKDKDKKETSERKDKERTEGKQKEDKDRKKKKHRDKKDKKKDKHKSSEEKKTLGPLENQNGEKLGPDNKSGGDGVQDYKILVEMGKRVRNDDGATNNHTVQKITLVEQRKANLPMEENSDGILDKAHNNIKENREQNRMVNGQSLRVDSNGLENGWVANFSGEKQIKVEKKKEGKEKNELRKIVCEGDGLKNENRDKKKKEDKKRKKEEKKEKVKERSKKKIKQIGSDGNFLDFCDKNASDLLKDSWDSQGKLPKLKEPPVSNGFLHVPSQTANNSIADHKRANINNHVVSNGLISSNLVGNEKKTEQCQTRGKKDISSKIVREMDNKDFRINDSLECKKDISSRPSSVNAKEKKVGASMKPPHPDSEYLSQILSVPKVESPRFDDQEWLFGTKDSQAKKRPKLGFSQIEWTKQVWAEAIQVEYADVTALPYVIPY</sequence>
<dbReference type="Proteomes" id="UP001318860">
    <property type="component" value="Unassembled WGS sequence"/>
</dbReference>
<organism evidence="2 3">
    <name type="scientific">Rehmannia glutinosa</name>
    <name type="common">Chinese foxglove</name>
    <dbReference type="NCBI Taxonomy" id="99300"/>
    <lineage>
        <taxon>Eukaryota</taxon>
        <taxon>Viridiplantae</taxon>
        <taxon>Streptophyta</taxon>
        <taxon>Embryophyta</taxon>
        <taxon>Tracheophyta</taxon>
        <taxon>Spermatophyta</taxon>
        <taxon>Magnoliopsida</taxon>
        <taxon>eudicotyledons</taxon>
        <taxon>Gunneridae</taxon>
        <taxon>Pentapetalae</taxon>
        <taxon>asterids</taxon>
        <taxon>lamiids</taxon>
        <taxon>Lamiales</taxon>
        <taxon>Orobanchaceae</taxon>
        <taxon>Rehmannieae</taxon>
        <taxon>Rehmannia</taxon>
    </lineage>
</organism>
<protein>
    <submittedName>
        <fullName evidence="2">Uncharacterized protein</fullName>
    </submittedName>
</protein>